<reference evidence="1 2" key="1">
    <citation type="submission" date="2020-08" db="EMBL/GenBank/DDBJ databases">
        <title>Genomic Encyclopedia of Type Strains, Phase IV (KMG-V): Genome sequencing to study the core and pangenomes of soil and plant-associated prokaryotes.</title>
        <authorList>
            <person name="Whitman W."/>
        </authorList>
    </citation>
    <scope>NUCLEOTIDE SEQUENCE [LARGE SCALE GENOMIC DNA]</scope>
    <source>
        <strain evidence="1 2">SEMIA 4013</strain>
    </source>
</reference>
<name>A0AAW3UR88_9BURK</name>
<evidence type="ECO:0000313" key="1">
    <source>
        <dbReference type="EMBL" id="MBB6201133.1"/>
    </source>
</evidence>
<organism evidence="1 2">
    <name type="scientific">Paraburkholderia fungorum</name>
    <dbReference type="NCBI Taxonomy" id="134537"/>
    <lineage>
        <taxon>Bacteria</taxon>
        <taxon>Pseudomonadati</taxon>
        <taxon>Pseudomonadota</taxon>
        <taxon>Betaproteobacteria</taxon>
        <taxon>Burkholderiales</taxon>
        <taxon>Burkholderiaceae</taxon>
        <taxon>Paraburkholderia</taxon>
    </lineage>
</organism>
<comment type="caution">
    <text evidence="1">The sequence shown here is derived from an EMBL/GenBank/DDBJ whole genome shotgun (WGS) entry which is preliminary data.</text>
</comment>
<dbReference type="SUPFAM" id="SSF52540">
    <property type="entry name" value="P-loop containing nucleoside triphosphate hydrolases"/>
    <property type="match status" value="1"/>
</dbReference>
<gene>
    <name evidence="1" type="ORF">GGD69_001982</name>
</gene>
<evidence type="ECO:0008006" key="3">
    <source>
        <dbReference type="Google" id="ProtNLM"/>
    </source>
</evidence>
<proteinExistence type="predicted"/>
<evidence type="ECO:0000313" key="2">
    <source>
        <dbReference type="Proteomes" id="UP000518681"/>
    </source>
</evidence>
<dbReference type="AlphaFoldDB" id="A0AAW3UR88"/>
<dbReference type="Proteomes" id="UP000518681">
    <property type="component" value="Unassembled WGS sequence"/>
</dbReference>
<dbReference type="InterPro" id="IPR027417">
    <property type="entry name" value="P-loop_NTPase"/>
</dbReference>
<protein>
    <recommendedName>
        <fullName evidence="3">AAA+ ATPase domain-containing protein</fullName>
    </recommendedName>
</protein>
<dbReference type="EMBL" id="JACIIK010000003">
    <property type="protein sequence ID" value="MBB6201133.1"/>
    <property type="molecule type" value="Genomic_DNA"/>
</dbReference>
<dbReference type="RefSeq" id="WP_183797570.1">
    <property type="nucleotide sequence ID" value="NZ_JACIII010000004.1"/>
</dbReference>
<sequence>MKFHPWAERFAKPWTDEAIDSIIEVPAFPVRLQGLAADAAAEAIRVGLGRIFVSGEQARHVLRTFIDTAFVHATSHFISEKAYARGLYEPDPWGENTAPAICFTGLAGTGRSALFIALRKLLGPPASVDIAGHGGIPIIPGWFLTVKYGSDLKRLLMPCAMPDSSESDSAGQDWPQARRIATSDLLKLSRRQAWRDGVCLIGVDEFQFITLGSAANARATSVLLNLMGLGPRLVYIANYSLVHRLRKRGHEDRDRLLQRPIVFLPDACSSPDWIRLLSEYKRSCPEIFIFDVDNVQEDIHRFTFGLKRAVIRLLVAAVREGRNKGNRFRVDEDALHRAYLSQEYSACREDVEILVKQQIQQKCLRQDLWCPFLGEDNSQGVLLANRAVQHFNREVDQDYLKSSLLPSEAAALSAIQPEPAKDRSKGKVLSMRRQKVTAELLLEGSRKFDKAPR</sequence>
<accession>A0AAW3UR88</accession>